<dbReference type="Gene3D" id="3.30.565.10">
    <property type="entry name" value="Histidine kinase-like ATPase, C-terminal domain"/>
    <property type="match status" value="1"/>
</dbReference>
<keyword evidence="2" id="KW-1003">Cell membrane</keyword>
<evidence type="ECO:0000256" key="1">
    <source>
        <dbReference type="ARBA" id="ARBA00004651"/>
    </source>
</evidence>
<dbReference type="PROSITE" id="PS50885">
    <property type="entry name" value="HAMP"/>
    <property type="match status" value="1"/>
</dbReference>
<keyword evidence="7" id="KW-1133">Transmembrane helix</keyword>
<dbReference type="PANTHER" id="PTHR34220:SF7">
    <property type="entry name" value="SENSOR HISTIDINE KINASE YPDA"/>
    <property type="match status" value="1"/>
</dbReference>
<dbReference type="InterPro" id="IPR003660">
    <property type="entry name" value="HAMP_dom"/>
</dbReference>
<dbReference type="EMBL" id="JAPDHZ010000003">
    <property type="protein sequence ID" value="MDG0791539.1"/>
    <property type="molecule type" value="Genomic_DNA"/>
</dbReference>
<evidence type="ECO:0000313" key="10">
    <source>
        <dbReference type="Proteomes" id="UP001153387"/>
    </source>
</evidence>
<dbReference type="SUPFAM" id="SSF55874">
    <property type="entry name" value="ATPase domain of HSP90 chaperone/DNA topoisomerase II/histidine kinase"/>
    <property type="match status" value="1"/>
</dbReference>
<keyword evidence="4" id="KW-0808">Transferase</keyword>
<sequence>MKSVRIKSIHNKIFFRYSLLVLFIITTILVLFATYMSHVLRQESSRNMRQVSANIADTLDLEIRNMYATALKIAASEPVKESFFQDTSDPAILYENRNKLANIFLTVSGPMPTYYKINLYRNDGFRFEYGNQFNSYMADKNELLQYEWARQTFAMDGKKYISAPHLDATETIPRDVVSVSMAFAEVYGMRNDNIIEVEQDSRVFNTIIQRAVLAPDGKEDPNKAVYVFNREGEPIYADGSDKLPGKEHYAPYLRQLLDRQDDSRIETQTLARSLNGKKSIVSYTSSDFSGWTVILEEPESSLMRPIRLLIQNTVLLGLAFLIVTLFVTFYLSRSLSLPIRKLNRSIRNLDLETLSPRQAAELNSSFDELEELYQTFMDMKERLRESLEETVSARSHELQSRLLALQAQMSPHFLYNSLSVLGIMCEEGRNADALRFLGGLTSMLRYVSSGSQAPVRLADELKHTRDYILLIQERYGDMLEFEIQVPDGMLELEIPKLSIQPLAENAVKYATNAQPPWRIRIVGRLLTGTWLITVSDNGLGFEPERLSELKRRFAAADAAPPNVELQVNGMGLLNIYTRMRLLYGEEAIMDVHNRDHAGASVTIGGPLKQKKEALG</sequence>
<evidence type="ECO:0000256" key="3">
    <source>
        <dbReference type="ARBA" id="ARBA00022553"/>
    </source>
</evidence>
<proteinExistence type="predicted"/>
<name>A0A9X4QM48_9BACL</name>
<protein>
    <submittedName>
        <fullName evidence="9">Histidine kinase</fullName>
    </submittedName>
</protein>
<evidence type="ECO:0000256" key="5">
    <source>
        <dbReference type="ARBA" id="ARBA00022777"/>
    </source>
</evidence>
<feature type="transmembrane region" description="Helical" evidence="7">
    <location>
        <begin position="308"/>
        <end position="331"/>
    </location>
</feature>
<accession>A0A9X4QM48</accession>
<dbReference type="GO" id="GO:0000155">
    <property type="term" value="F:phosphorelay sensor kinase activity"/>
    <property type="evidence" value="ECO:0007669"/>
    <property type="project" value="InterPro"/>
</dbReference>
<dbReference type="GO" id="GO:0005886">
    <property type="term" value="C:plasma membrane"/>
    <property type="evidence" value="ECO:0007669"/>
    <property type="project" value="UniProtKB-SubCell"/>
</dbReference>
<feature type="domain" description="HAMP" evidence="8">
    <location>
        <begin position="333"/>
        <end position="388"/>
    </location>
</feature>
<evidence type="ECO:0000313" key="9">
    <source>
        <dbReference type="EMBL" id="MDG0791539.1"/>
    </source>
</evidence>
<keyword evidence="6 7" id="KW-0472">Membrane</keyword>
<dbReference type="AlphaFoldDB" id="A0A9X4QM48"/>
<dbReference type="RefSeq" id="WP_277565414.1">
    <property type="nucleotide sequence ID" value="NZ_JAPDHZ010000003.1"/>
</dbReference>
<dbReference type="Pfam" id="PF06580">
    <property type="entry name" value="His_kinase"/>
    <property type="match status" value="1"/>
</dbReference>
<keyword evidence="5 9" id="KW-0418">Kinase</keyword>
<dbReference type="InterPro" id="IPR050640">
    <property type="entry name" value="Bact_2-comp_sensor_kinase"/>
</dbReference>
<evidence type="ECO:0000256" key="4">
    <source>
        <dbReference type="ARBA" id="ARBA00022679"/>
    </source>
</evidence>
<dbReference type="Proteomes" id="UP001153387">
    <property type="component" value="Unassembled WGS sequence"/>
</dbReference>
<dbReference type="InterPro" id="IPR036890">
    <property type="entry name" value="HATPase_C_sf"/>
</dbReference>
<keyword evidence="7" id="KW-0812">Transmembrane</keyword>
<evidence type="ECO:0000256" key="2">
    <source>
        <dbReference type="ARBA" id="ARBA00022475"/>
    </source>
</evidence>
<dbReference type="Pfam" id="PF02518">
    <property type="entry name" value="HATPase_c"/>
    <property type="match status" value="1"/>
</dbReference>
<dbReference type="InterPro" id="IPR003594">
    <property type="entry name" value="HATPase_dom"/>
</dbReference>
<evidence type="ECO:0000256" key="7">
    <source>
        <dbReference type="SAM" id="Phobius"/>
    </source>
</evidence>
<keyword evidence="3" id="KW-0597">Phosphoprotein</keyword>
<comment type="caution">
    <text evidence="9">The sequence shown here is derived from an EMBL/GenBank/DDBJ whole genome shotgun (WGS) entry which is preliminary data.</text>
</comment>
<evidence type="ECO:0000259" key="8">
    <source>
        <dbReference type="PROSITE" id="PS50885"/>
    </source>
</evidence>
<gene>
    <name evidence="9" type="ORF">OMP38_12155</name>
</gene>
<dbReference type="PANTHER" id="PTHR34220">
    <property type="entry name" value="SENSOR HISTIDINE KINASE YPDA"/>
    <property type="match status" value="1"/>
</dbReference>
<keyword evidence="10" id="KW-1185">Reference proteome</keyword>
<evidence type="ECO:0000256" key="6">
    <source>
        <dbReference type="ARBA" id="ARBA00023136"/>
    </source>
</evidence>
<dbReference type="InterPro" id="IPR010559">
    <property type="entry name" value="Sig_transdc_His_kin_internal"/>
</dbReference>
<organism evidence="9 10">
    <name type="scientific">Cohnella ginsengisoli</name>
    <dbReference type="NCBI Taxonomy" id="425004"/>
    <lineage>
        <taxon>Bacteria</taxon>
        <taxon>Bacillati</taxon>
        <taxon>Bacillota</taxon>
        <taxon>Bacilli</taxon>
        <taxon>Bacillales</taxon>
        <taxon>Paenibacillaceae</taxon>
        <taxon>Cohnella</taxon>
    </lineage>
</organism>
<reference evidence="9 10" key="1">
    <citation type="submission" date="2022-10" db="EMBL/GenBank/DDBJ databases">
        <title>Comparative genomic analysis of Cohnella hashimotonis sp. nov., isolated from the International Space Station.</title>
        <authorList>
            <person name="Simpson A."/>
            <person name="Venkateswaran K."/>
        </authorList>
    </citation>
    <scope>NUCLEOTIDE SEQUENCE [LARGE SCALE GENOMIC DNA]</scope>
    <source>
        <strain evidence="9 10">DSM 18997</strain>
    </source>
</reference>
<feature type="transmembrane region" description="Helical" evidence="7">
    <location>
        <begin position="20"/>
        <end position="40"/>
    </location>
</feature>
<comment type="subcellular location">
    <subcellularLocation>
        <location evidence="1">Cell membrane</location>
        <topology evidence="1">Multi-pass membrane protein</topology>
    </subcellularLocation>
</comment>
<dbReference type="Gene3D" id="6.10.340.10">
    <property type="match status" value="1"/>
</dbReference>